<evidence type="ECO:0000313" key="1">
    <source>
        <dbReference type="EMBL" id="AMY08948.1"/>
    </source>
</evidence>
<dbReference type="EMBL" id="CP015136">
    <property type="protein sequence ID" value="AMY08948.1"/>
    <property type="molecule type" value="Genomic_DNA"/>
</dbReference>
<dbReference type="STRING" id="1855912.LuPra_02154"/>
<proteinExistence type="predicted"/>
<sequence>MVDPPSPAVGADAPAEADVYRYVEVESAALLPNPCDSARASGYVAIDTITREAGMRKTFVQMLLMIPVFAALNGAAVARTVPRPMLHDVARPDALVDTRLVDVRSPLILGRPVHLEEDSDDTPNTTPNKKALIGSWVETVIFPPEFERPPVLSLASYHEDQTFTHSDQGGVTLVPQEVYSSGRGIWRHVGGRVFEYTSRMLISDLSGNLIGQLKFRGTFTVSESGNEYAGTTVAQILDAAGTPLFAVEVTNTAERIRFDEP</sequence>
<dbReference type="AlphaFoldDB" id="A0A143PLH6"/>
<protein>
    <submittedName>
        <fullName evidence="1">Uncharacterized protein</fullName>
    </submittedName>
</protein>
<gene>
    <name evidence="1" type="ORF">LuPra_02154</name>
</gene>
<dbReference type="KEGG" id="abac:LuPra_02154"/>
<reference evidence="1 2" key="1">
    <citation type="journal article" date="2016" name="Genome Announc.">
        <title>First Complete Genome Sequence of a Subdivision 6 Acidobacterium Strain.</title>
        <authorList>
            <person name="Huang S."/>
            <person name="Vieira S."/>
            <person name="Bunk B."/>
            <person name="Riedel T."/>
            <person name="Sproer C."/>
            <person name="Overmann J."/>
        </authorList>
    </citation>
    <scope>NUCLEOTIDE SEQUENCE [LARGE SCALE GENOMIC DNA]</scope>
    <source>
        <strain evidence="2">DSM 100886 HEG_-6_39</strain>
    </source>
</reference>
<evidence type="ECO:0000313" key="2">
    <source>
        <dbReference type="Proteomes" id="UP000076079"/>
    </source>
</evidence>
<organism evidence="1 2">
    <name type="scientific">Luteitalea pratensis</name>
    <dbReference type="NCBI Taxonomy" id="1855912"/>
    <lineage>
        <taxon>Bacteria</taxon>
        <taxon>Pseudomonadati</taxon>
        <taxon>Acidobacteriota</taxon>
        <taxon>Vicinamibacteria</taxon>
        <taxon>Vicinamibacterales</taxon>
        <taxon>Vicinamibacteraceae</taxon>
        <taxon>Luteitalea</taxon>
    </lineage>
</organism>
<dbReference type="Proteomes" id="UP000076079">
    <property type="component" value="Chromosome"/>
</dbReference>
<accession>A0A143PLH6</accession>
<keyword evidence="2" id="KW-1185">Reference proteome</keyword>
<reference evidence="2" key="2">
    <citation type="submission" date="2016-04" db="EMBL/GenBank/DDBJ databases">
        <title>First Complete Genome Sequence of a Subdivision 6 Acidobacterium.</title>
        <authorList>
            <person name="Huang S."/>
            <person name="Vieira S."/>
            <person name="Bunk B."/>
            <person name="Riedel T."/>
            <person name="Sproeer C."/>
            <person name="Overmann J."/>
        </authorList>
    </citation>
    <scope>NUCLEOTIDE SEQUENCE [LARGE SCALE GENOMIC DNA]</scope>
    <source>
        <strain evidence="2">DSM 100886 HEG_-6_39</strain>
    </source>
</reference>
<name>A0A143PLH6_LUTPR</name>